<evidence type="ECO:0000256" key="6">
    <source>
        <dbReference type="ARBA" id="ARBA00012518"/>
    </source>
</evidence>
<comment type="similarity">
    <text evidence="5 20">Belongs to the MurB family.</text>
</comment>
<dbReference type="NCBIfam" id="NF010478">
    <property type="entry name" value="PRK13903.1"/>
    <property type="match status" value="1"/>
</dbReference>
<evidence type="ECO:0000256" key="16">
    <source>
        <dbReference type="ARBA" id="ARBA00023306"/>
    </source>
</evidence>
<evidence type="ECO:0000256" key="15">
    <source>
        <dbReference type="ARBA" id="ARBA00023002"/>
    </source>
</evidence>
<comment type="subcellular location">
    <subcellularLocation>
        <location evidence="3 20">Cytoplasm</location>
    </subcellularLocation>
</comment>
<dbReference type="EC" id="1.3.1.98" evidence="6 20"/>
<dbReference type="GO" id="GO:0071555">
    <property type="term" value="P:cell wall organization"/>
    <property type="evidence" value="ECO:0007669"/>
    <property type="project" value="UniProtKB-KW"/>
</dbReference>
<dbReference type="GO" id="GO:0051301">
    <property type="term" value="P:cell division"/>
    <property type="evidence" value="ECO:0007669"/>
    <property type="project" value="UniProtKB-KW"/>
</dbReference>
<keyword evidence="16 20" id="KW-0131">Cell cycle</keyword>
<evidence type="ECO:0000256" key="19">
    <source>
        <dbReference type="ARBA" id="ARBA00048914"/>
    </source>
</evidence>
<protein>
    <recommendedName>
        <fullName evidence="7 20">UDP-N-acetylenolpyruvoylglucosamine reductase</fullName>
        <ecNumber evidence="6 20">1.3.1.98</ecNumber>
    </recommendedName>
    <alternativeName>
        <fullName evidence="18 20">UDP-N-acetylmuramate dehydrogenase</fullName>
    </alternativeName>
</protein>
<dbReference type="Pfam" id="PF02873">
    <property type="entry name" value="MurB_C"/>
    <property type="match status" value="1"/>
</dbReference>
<keyword evidence="8 20" id="KW-0963">Cytoplasm</keyword>
<evidence type="ECO:0000256" key="2">
    <source>
        <dbReference type="ARBA" id="ARBA00003921"/>
    </source>
</evidence>
<dbReference type="InterPro" id="IPR016169">
    <property type="entry name" value="FAD-bd_PCMH_sub2"/>
</dbReference>
<dbReference type="Gene3D" id="3.90.78.10">
    <property type="entry name" value="UDP-N-acetylenolpyruvoylglucosamine reductase, C-terminal domain"/>
    <property type="match status" value="1"/>
</dbReference>
<dbReference type="EMBL" id="ADBS01000001">
    <property type="protein sequence ID" value="EEZ42069.1"/>
    <property type="molecule type" value="Genomic_DNA"/>
</dbReference>
<evidence type="ECO:0000256" key="4">
    <source>
        <dbReference type="ARBA" id="ARBA00004752"/>
    </source>
</evidence>
<dbReference type="InterPro" id="IPR016167">
    <property type="entry name" value="FAD-bd_PCMH_sub1"/>
</dbReference>
<evidence type="ECO:0000256" key="7">
    <source>
        <dbReference type="ARBA" id="ARBA00015188"/>
    </source>
</evidence>
<dbReference type="Proteomes" id="UP000003579">
    <property type="component" value="Unassembled WGS sequence"/>
</dbReference>
<dbReference type="InterPro" id="IPR011601">
    <property type="entry name" value="MurB_C"/>
</dbReference>
<feature type="active site" evidence="20">
    <location>
        <position position="175"/>
    </location>
</feature>
<feature type="active site" description="Proton donor" evidence="20">
    <location>
        <position position="245"/>
    </location>
</feature>
<dbReference type="GO" id="GO:0008762">
    <property type="term" value="F:UDP-N-acetylmuramate dehydrogenase activity"/>
    <property type="evidence" value="ECO:0007669"/>
    <property type="project" value="UniProtKB-UniRule"/>
</dbReference>
<feature type="domain" description="FAD-binding PCMH-type" evidence="21">
    <location>
        <begin position="29"/>
        <end position="199"/>
    </location>
</feature>
<accession>D0Z0N8</accession>
<evidence type="ECO:0000256" key="18">
    <source>
        <dbReference type="ARBA" id="ARBA00031026"/>
    </source>
</evidence>
<dbReference type="GO" id="GO:0005829">
    <property type="term" value="C:cytosol"/>
    <property type="evidence" value="ECO:0007669"/>
    <property type="project" value="TreeGrafter"/>
</dbReference>
<dbReference type="InterPro" id="IPR036318">
    <property type="entry name" value="FAD-bd_PCMH-like_sf"/>
</dbReference>
<comment type="cofactor">
    <cofactor evidence="1 20">
        <name>FAD</name>
        <dbReference type="ChEBI" id="CHEBI:57692"/>
    </cofactor>
</comment>
<evidence type="ECO:0000256" key="1">
    <source>
        <dbReference type="ARBA" id="ARBA00001974"/>
    </source>
</evidence>
<keyword evidence="12 20" id="KW-0521">NADP</keyword>
<evidence type="ECO:0000313" key="23">
    <source>
        <dbReference type="Proteomes" id="UP000003579"/>
    </source>
</evidence>
<dbReference type="GO" id="GO:0009252">
    <property type="term" value="P:peptidoglycan biosynthetic process"/>
    <property type="evidence" value="ECO:0007669"/>
    <property type="project" value="UniProtKB-UniRule"/>
</dbReference>
<keyword evidence="13 20" id="KW-0133">Cell shape</keyword>
<dbReference type="PANTHER" id="PTHR21071:SF4">
    <property type="entry name" value="UDP-N-ACETYLENOLPYRUVOYLGLUCOSAMINE REDUCTASE"/>
    <property type="match status" value="1"/>
</dbReference>
<organism evidence="22 23">
    <name type="scientific">Photobacterium damselae subsp. damselae CIP 102761</name>
    <dbReference type="NCBI Taxonomy" id="675817"/>
    <lineage>
        <taxon>Bacteria</taxon>
        <taxon>Pseudomonadati</taxon>
        <taxon>Pseudomonadota</taxon>
        <taxon>Gammaproteobacteria</taxon>
        <taxon>Vibrionales</taxon>
        <taxon>Vibrionaceae</taxon>
        <taxon>Photobacterium</taxon>
    </lineage>
</organism>
<dbReference type="GO" id="GO:0008360">
    <property type="term" value="P:regulation of cell shape"/>
    <property type="evidence" value="ECO:0007669"/>
    <property type="project" value="UniProtKB-KW"/>
</dbReference>
<dbReference type="HAMAP" id="MF_00037">
    <property type="entry name" value="MurB"/>
    <property type="match status" value="1"/>
</dbReference>
<dbReference type="AlphaFoldDB" id="D0Z0N8"/>
<dbReference type="SUPFAM" id="SSF56176">
    <property type="entry name" value="FAD-binding/transporter-associated domain-like"/>
    <property type="match status" value="1"/>
</dbReference>
<keyword evidence="14 20" id="KW-0573">Peptidoglycan synthesis</keyword>
<evidence type="ECO:0000259" key="21">
    <source>
        <dbReference type="PROSITE" id="PS51387"/>
    </source>
</evidence>
<comment type="catalytic activity">
    <reaction evidence="19 20">
        <text>UDP-N-acetyl-alpha-D-muramate + NADP(+) = UDP-N-acetyl-3-O-(1-carboxyvinyl)-alpha-D-glucosamine + NADPH + H(+)</text>
        <dbReference type="Rhea" id="RHEA:12248"/>
        <dbReference type="ChEBI" id="CHEBI:15378"/>
        <dbReference type="ChEBI" id="CHEBI:57783"/>
        <dbReference type="ChEBI" id="CHEBI:58349"/>
        <dbReference type="ChEBI" id="CHEBI:68483"/>
        <dbReference type="ChEBI" id="CHEBI:70757"/>
        <dbReference type="EC" id="1.3.1.98"/>
    </reaction>
</comment>
<name>D0Z0N8_PHODD</name>
<dbReference type="InterPro" id="IPR036635">
    <property type="entry name" value="MurB_C_sf"/>
</dbReference>
<evidence type="ECO:0000313" key="22">
    <source>
        <dbReference type="EMBL" id="EEZ42069.1"/>
    </source>
</evidence>
<dbReference type="eggNOG" id="COG0812">
    <property type="taxonomic scope" value="Bacteria"/>
</dbReference>
<dbReference type="NCBIfam" id="NF000755">
    <property type="entry name" value="PRK00046.1"/>
    <property type="match status" value="1"/>
</dbReference>
<dbReference type="Pfam" id="PF01565">
    <property type="entry name" value="FAD_binding_4"/>
    <property type="match status" value="1"/>
</dbReference>
<dbReference type="InterPro" id="IPR006094">
    <property type="entry name" value="Oxid_FAD_bind_N"/>
</dbReference>
<dbReference type="Gene3D" id="3.30.465.10">
    <property type="match status" value="1"/>
</dbReference>
<dbReference type="InterPro" id="IPR016166">
    <property type="entry name" value="FAD-bd_PCMH"/>
</dbReference>
<evidence type="ECO:0000256" key="12">
    <source>
        <dbReference type="ARBA" id="ARBA00022857"/>
    </source>
</evidence>
<proteinExistence type="inferred from homology"/>
<dbReference type="PANTHER" id="PTHR21071">
    <property type="entry name" value="UDP-N-ACETYLENOLPYRUVOYLGLUCOSAMINE REDUCTASE"/>
    <property type="match status" value="1"/>
</dbReference>
<dbReference type="Gene3D" id="3.30.43.10">
    <property type="entry name" value="Uridine Diphospho-n-acetylenolpyruvylglucosamine Reductase, domain 2"/>
    <property type="match status" value="1"/>
</dbReference>
<sequence length="357" mass="39153">MPISIKVRSKNRMNQLHDTGLAPYHTFRIDAQASMIIEATSAEDFITLWQDPAYSQSPKLVVGQGSNLLFCEDYQGIVVLNRLKGIDVSEDAQAYHLHVAGGEDWHQLVKWTVENNMPGLENLALIPGCVGSSPIQNIGAYGKELKDLCEYVDVLNVLTGKISRLSAAECLFGYRDSIFKHQLKDDHIIIAVGLALSKDWQPQIGYGPLAQFDLKTVTAKEIFDTVCNVRLAKLPNPKELGNAGSFFKNPVISKQQAQQLLAEHSDMPSYPAGDEIKLAAGWLIDQCGLKGFTIGGAKVHEQQALVLVNTGSASAQDVMALAQHVVSCVYEQFGVELEHEVRFMAKSSETCLAKALQ</sequence>
<evidence type="ECO:0000256" key="8">
    <source>
        <dbReference type="ARBA" id="ARBA00022490"/>
    </source>
</evidence>
<comment type="function">
    <text evidence="2 20">Cell wall formation.</text>
</comment>
<dbReference type="PROSITE" id="PS51387">
    <property type="entry name" value="FAD_PCMH"/>
    <property type="match status" value="1"/>
</dbReference>
<dbReference type="InterPro" id="IPR003170">
    <property type="entry name" value="MurB"/>
</dbReference>
<evidence type="ECO:0000256" key="10">
    <source>
        <dbReference type="ARBA" id="ARBA00022630"/>
    </source>
</evidence>
<dbReference type="SUPFAM" id="SSF56194">
    <property type="entry name" value="Uridine diphospho-N-Acetylenolpyruvylglucosamine reductase, MurB, C-terminal domain"/>
    <property type="match status" value="1"/>
</dbReference>
<evidence type="ECO:0000256" key="11">
    <source>
        <dbReference type="ARBA" id="ARBA00022827"/>
    </source>
</evidence>
<evidence type="ECO:0000256" key="13">
    <source>
        <dbReference type="ARBA" id="ARBA00022960"/>
    </source>
</evidence>
<feature type="active site" evidence="20">
    <location>
        <position position="340"/>
    </location>
</feature>
<dbReference type="NCBIfam" id="TIGR00179">
    <property type="entry name" value="murB"/>
    <property type="match status" value="1"/>
</dbReference>
<comment type="pathway">
    <text evidence="4 20">Cell wall biogenesis; peptidoglycan biosynthesis.</text>
</comment>
<keyword evidence="15 20" id="KW-0560">Oxidoreductase</keyword>
<keyword evidence="17 20" id="KW-0961">Cell wall biogenesis/degradation</keyword>
<evidence type="ECO:0000256" key="17">
    <source>
        <dbReference type="ARBA" id="ARBA00023316"/>
    </source>
</evidence>
<evidence type="ECO:0000256" key="3">
    <source>
        <dbReference type="ARBA" id="ARBA00004496"/>
    </source>
</evidence>
<evidence type="ECO:0000256" key="5">
    <source>
        <dbReference type="ARBA" id="ARBA00010485"/>
    </source>
</evidence>
<reference evidence="22 23" key="1">
    <citation type="submission" date="2009-11" db="EMBL/GenBank/DDBJ databases">
        <authorList>
            <consortium name="Los Alamos National Laboratory (LANL)"/>
            <consortium name="National Microbial Pathogen Data Resource (NMPDR)"/>
            <person name="Munk A.C."/>
            <person name="Tapia R."/>
            <person name="Green L."/>
            <person name="Rogers Y."/>
            <person name="Detter J.C."/>
            <person name="Bruce D."/>
            <person name="Brettin T.S."/>
            <person name="Colwell R."/>
            <person name="Huq A."/>
            <person name="Grim C.J."/>
            <person name="Hasan N.A."/>
            <person name="Vonstein V."/>
            <person name="Bartels D."/>
        </authorList>
    </citation>
    <scope>NUCLEOTIDE SEQUENCE [LARGE SCALE GENOMIC DNA]</scope>
    <source>
        <strain evidence="22 23">CIP 102761</strain>
    </source>
</reference>
<keyword evidence="23" id="KW-1185">Reference proteome</keyword>
<evidence type="ECO:0000256" key="20">
    <source>
        <dbReference type="HAMAP-Rule" id="MF_00037"/>
    </source>
</evidence>
<dbReference type="UniPathway" id="UPA00219"/>
<evidence type="ECO:0000256" key="9">
    <source>
        <dbReference type="ARBA" id="ARBA00022618"/>
    </source>
</evidence>
<evidence type="ECO:0000256" key="14">
    <source>
        <dbReference type="ARBA" id="ARBA00022984"/>
    </source>
</evidence>
<keyword evidence="10 20" id="KW-0285">Flavoprotein</keyword>
<keyword evidence="11 20" id="KW-0274">FAD</keyword>
<dbReference type="GO" id="GO:0071949">
    <property type="term" value="F:FAD binding"/>
    <property type="evidence" value="ECO:0007669"/>
    <property type="project" value="InterPro"/>
</dbReference>
<gene>
    <name evidence="20" type="primary">murB</name>
    <name evidence="22" type="ORF">VDA_003102</name>
</gene>
<keyword evidence="9 20" id="KW-0132">Cell division</keyword>